<protein>
    <submittedName>
        <fullName evidence="1">Uncharacterized protein</fullName>
    </submittedName>
</protein>
<dbReference type="EMBL" id="VSSQ01009843">
    <property type="protein sequence ID" value="MPM42747.1"/>
    <property type="molecule type" value="Genomic_DNA"/>
</dbReference>
<reference evidence="1" key="1">
    <citation type="submission" date="2019-08" db="EMBL/GenBank/DDBJ databases">
        <authorList>
            <person name="Kucharzyk K."/>
            <person name="Murdoch R.W."/>
            <person name="Higgins S."/>
            <person name="Loffler F."/>
        </authorList>
    </citation>
    <scope>NUCLEOTIDE SEQUENCE</scope>
</reference>
<proteinExistence type="predicted"/>
<comment type="caution">
    <text evidence="1">The sequence shown here is derived from an EMBL/GenBank/DDBJ whole genome shotgun (WGS) entry which is preliminary data.</text>
</comment>
<gene>
    <name evidence="1" type="ORF">SDC9_89418</name>
</gene>
<name>A0A644ZPS4_9ZZZZ</name>
<accession>A0A644ZPS4</accession>
<organism evidence="1">
    <name type="scientific">bioreactor metagenome</name>
    <dbReference type="NCBI Taxonomy" id="1076179"/>
    <lineage>
        <taxon>unclassified sequences</taxon>
        <taxon>metagenomes</taxon>
        <taxon>ecological metagenomes</taxon>
    </lineage>
</organism>
<evidence type="ECO:0000313" key="1">
    <source>
        <dbReference type="EMBL" id="MPM42747.1"/>
    </source>
</evidence>
<sequence>MVVFQAVEDVYSSGQLVIAKGAQGLGKVVKVEQAKNFGRDAKLEIAFNTIETMDGNSIATILGDKAKEETKSLAKAAGATVVGLAILGPVGVVGGAFIRGEDISIPVGSQMYIQTNAEAEIYGLQVKESK</sequence>
<dbReference type="AlphaFoldDB" id="A0A644ZPS4"/>